<sequence length="82" mass="9609">MASKLDETEVTLSQTIALYRVYNRNELYLYADGFPRREPQSEQQRRLTFSEFCELVQIGSDCIMVPWNGIWLGIEKDGYTHS</sequence>
<protein>
    <submittedName>
        <fullName evidence="1">Uncharacterized protein</fullName>
    </submittedName>
</protein>
<proteinExistence type="predicted"/>
<accession>A0A5C2H8X2</accession>
<name>A0A5C2H8X2_9CAUD</name>
<evidence type="ECO:0000313" key="2">
    <source>
        <dbReference type="Proteomes" id="UP000322838"/>
    </source>
</evidence>
<dbReference type="Proteomes" id="UP000322838">
    <property type="component" value="Segment"/>
</dbReference>
<evidence type="ECO:0000313" key="1">
    <source>
        <dbReference type="EMBL" id="QEP29839.1"/>
    </source>
</evidence>
<dbReference type="EMBL" id="MN228696">
    <property type="protein sequence ID" value="QEP29839.1"/>
    <property type="molecule type" value="Genomic_DNA"/>
</dbReference>
<gene>
    <name evidence="1" type="ORF">Smphiort11_041</name>
</gene>
<reference evidence="2" key="1">
    <citation type="submission" date="2019-07" db="EMBL/GenBank/DDBJ databases">
        <authorList>
            <person name="Cubo M.T."/>
            <person name="Espuny M.D.R."/>
            <person name="Balsanelli E."/>
        </authorList>
    </citation>
    <scope>NUCLEOTIDE SEQUENCE [LARGE SCALE GENOMIC DNA]</scope>
</reference>
<organism evidence="1 2">
    <name type="scientific">Sinorhizobium phage ort11</name>
    <dbReference type="NCBI Taxonomy" id="2599764"/>
    <lineage>
        <taxon>Viruses</taxon>
        <taxon>Duplodnaviria</taxon>
        <taxon>Heunggongvirae</taxon>
        <taxon>Uroviricota</taxon>
        <taxon>Caudoviricetes</taxon>
        <taxon>Schitoviridae</taxon>
        <taxon>Huelvavirus</taxon>
        <taxon>Huelvavirus ort11</taxon>
    </lineage>
</organism>
<keyword evidence="2" id="KW-1185">Reference proteome</keyword>